<protein>
    <recommendedName>
        <fullName evidence="10">Ribosomal RNA small subunit methyltransferase E</fullName>
        <ecNumber evidence="10">2.1.1.193</ecNumber>
    </recommendedName>
</protein>
<dbReference type="OrthoDB" id="9815641at2"/>
<name>A0A345ZBG9_9BACT</name>
<sequence>MNGLNQNMLNKKKKSQENKHEFAFYCNDVSAFTHDTDPGDITFTSDELYHRFKHVVRIKPGDSVILFDKEHNISFLFLRCEGKNKVVGIWKDRKVNSKVMPAITFLLPLLKIDALSDAIYSLTEVGITTIQLLSTEKTQTPCTSKLLEKLERVAIAAAEQSKDFSYPTILPPVELTDWLKTPTAGKKFHFDVTGVPFSSWYSPIDMHESYYLLVGPEGDLTDVEKQLTKQTGFVACLLTPTVLRSTRAISLVSGLFRL</sequence>
<comment type="similarity">
    <text evidence="2 10">Belongs to the RNA methyltransferase RsmE family.</text>
</comment>
<evidence type="ECO:0000313" key="12">
    <source>
        <dbReference type="EMBL" id="AXK60636.1"/>
    </source>
</evidence>
<keyword evidence="13" id="KW-1185">Reference proteome</keyword>
<gene>
    <name evidence="12" type="ORF">C0J27_02665</name>
</gene>
<comment type="function">
    <text evidence="8 10">Specifically methylates the N3 position of the uracil ring of uridine 1498 (m3U1498) in 16S rRNA. Acts on the fully assembled 30S ribosomal subunit.</text>
</comment>
<organism evidence="12 13">
    <name type="scientific">Candidatus Chromulinivorax destructor</name>
    <dbReference type="NCBI Taxonomy" id="2066483"/>
    <lineage>
        <taxon>Bacteria</taxon>
        <taxon>Candidatus Babelota</taxon>
        <taxon>Candidatus Babeliae</taxon>
        <taxon>Candidatus Babeliales</taxon>
        <taxon>Candidatus Chromulinivoraceae</taxon>
        <taxon>Candidatus Chromulinivorax</taxon>
    </lineage>
</organism>
<evidence type="ECO:0000256" key="10">
    <source>
        <dbReference type="PIRNR" id="PIRNR015601"/>
    </source>
</evidence>
<evidence type="ECO:0000256" key="9">
    <source>
        <dbReference type="ARBA" id="ARBA00047944"/>
    </source>
</evidence>
<accession>A0A345ZBG9</accession>
<keyword evidence="4 10" id="KW-0698">rRNA processing</keyword>
<evidence type="ECO:0000256" key="7">
    <source>
        <dbReference type="ARBA" id="ARBA00022691"/>
    </source>
</evidence>
<dbReference type="GO" id="GO:0070475">
    <property type="term" value="P:rRNA base methylation"/>
    <property type="evidence" value="ECO:0007669"/>
    <property type="project" value="TreeGrafter"/>
</dbReference>
<evidence type="ECO:0000256" key="2">
    <source>
        <dbReference type="ARBA" id="ARBA00005528"/>
    </source>
</evidence>
<keyword evidence="7 10" id="KW-0949">S-adenosyl-L-methionine</keyword>
<comment type="subcellular location">
    <subcellularLocation>
        <location evidence="1 10">Cytoplasm</location>
    </subcellularLocation>
</comment>
<evidence type="ECO:0000256" key="6">
    <source>
        <dbReference type="ARBA" id="ARBA00022679"/>
    </source>
</evidence>
<evidence type="ECO:0000256" key="5">
    <source>
        <dbReference type="ARBA" id="ARBA00022603"/>
    </source>
</evidence>
<dbReference type="InterPro" id="IPR006700">
    <property type="entry name" value="RsmE"/>
</dbReference>
<dbReference type="InterPro" id="IPR029028">
    <property type="entry name" value="Alpha/beta_knot_MTases"/>
</dbReference>
<keyword evidence="5 10" id="KW-0489">Methyltransferase</keyword>
<dbReference type="InterPro" id="IPR046886">
    <property type="entry name" value="RsmE_MTase_dom"/>
</dbReference>
<dbReference type="KEGG" id="cdes:C0J27_02665"/>
<evidence type="ECO:0000256" key="8">
    <source>
        <dbReference type="ARBA" id="ARBA00025699"/>
    </source>
</evidence>
<evidence type="ECO:0000256" key="1">
    <source>
        <dbReference type="ARBA" id="ARBA00004496"/>
    </source>
</evidence>
<dbReference type="Pfam" id="PF04452">
    <property type="entry name" value="Methyltrans_RNA"/>
    <property type="match status" value="1"/>
</dbReference>
<reference evidence="12 13" key="1">
    <citation type="submission" date="2017-12" db="EMBL/GenBank/DDBJ databases">
        <title>Chromulinavorax destructans is a abundant pathogen of dominant heterotrophic picoflagllates.</title>
        <authorList>
            <person name="Deeg C.M."/>
            <person name="Zimmer M."/>
            <person name="Suttle C.A."/>
        </authorList>
    </citation>
    <scope>NUCLEOTIDE SEQUENCE [LARGE SCALE GENOMIC DNA]</scope>
    <source>
        <strain evidence="12 13">SeV1</strain>
    </source>
</reference>
<dbReference type="InterPro" id="IPR029026">
    <property type="entry name" value="tRNA_m1G_MTases_N"/>
</dbReference>
<feature type="domain" description="Ribosomal RNA small subunit methyltransferase E methyltransferase" evidence="11">
    <location>
        <begin position="102"/>
        <end position="249"/>
    </location>
</feature>
<keyword evidence="6 10" id="KW-0808">Transferase</keyword>
<dbReference type="SUPFAM" id="SSF75217">
    <property type="entry name" value="alpha/beta knot"/>
    <property type="match status" value="1"/>
</dbReference>
<evidence type="ECO:0000259" key="11">
    <source>
        <dbReference type="Pfam" id="PF04452"/>
    </source>
</evidence>
<evidence type="ECO:0000313" key="13">
    <source>
        <dbReference type="Proteomes" id="UP000254834"/>
    </source>
</evidence>
<dbReference type="EC" id="2.1.1.193" evidence="10"/>
<dbReference type="AlphaFoldDB" id="A0A345ZBG9"/>
<dbReference type="PANTHER" id="PTHR30027">
    <property type="entry name" value="RIBOSOMAL RNA SMALL SUBUNIT METHYLTRANSFERASE E"/>
    <property type="match status" value="1"/>
</dbReference>
<dbReference type="CDD" id="cd18084">
    <property type="entry name" value="RsmE-like"/>
    <property type="match status" value="1"/>
</dbReference>
<dbReference type="EMBL" id="CP025544">
    <property type="protein sequence ID" value="AXK60636.1"/>
    <property type="molecule type" value="Genomic_DNA"/>
</dbReference>
<keyword evidence="3 10" id="KW-0963">Cytoplasm</keyword>
<dbReference type="GO" id="GO:0070042">
    <property type="term" value="F:rRNA (uridine-N3-)-methyltransferase activity"/>
    <property type="evidence" value="ECO:0007669"/>
    <property type="project" value="TreeGrafter"/>
</dbReference>
<dbReference type="NCBIfam" id="TIGR00046">
    <property type="entry name" value="RsmE family RNA methyltransferase"/>
    <property type="match status" value="1"/>
</dbReference>
<evidence type="ECO:0000256" key="4">
    <source>
        <dbReference type="ARBA" id="ARBA00022552"/>
    </source>
</evidence>
<dbReference type="PANTHER" id="PTHR30027:SF3">
    <property type="entry name" value="16S RRNA (URACIL(1498)-N(3))-METHYLTRANSFERASE"/>
    <property type="match status" value="1"/>
</dbReference>
<proteinExistence type="inferred from homology"/>
<dbReference type="PIRSF" id="PIRSF015601">
    <property type="entry name" value="MTase_slr0722"/>
    <property type="match status" value="1"/>
</dbReference>
<dbReference type="Gene3D" id="3.40.1280.10">
    <property type="match status" value="1"/>
</dbReference>
<dbReference type="Proteomes" id="UP000254834">
    <property type="component" value="Chromosome"/>
</dbReference>
<evidence type="ECO:0000256" key="3">
    <source>
        <dbReference type="ARBA" id="ARBA00022490"/>
    </source>
</evidence>
<comment type="catalytic activity">
    <reaction evidence="9 10">
        <text>uridine(1498) in 16S rRNA + S-adenosyl-L-methionine = N(3)-methyluridine(1498) in 16S rRNA + S-adenosyl-L-homocysteine + H(+)</text>
        <dbReference type="Rhea" id="RHEA:42920"/>
        <dbReference type="Rhea" id="RHEA-COMP:10283"/>
        <dbReference type="Rhea" id="RHEA-COMP:10284"/>
        <dbReference type="ChEBI" id="CHEBI:15378"/>
        <dbReference type="ChEBI" id="CHEBI:57856"/>
        <dbReference type="ChEBI" id="CHEBI:59789"/>
        <dbReference type="ChEBI" id="CHEBI:65315"/>
        <dbReference type="ChEBI" id="CHEBI:74502"/>
        <dbReference type="EC" id="2.1.1.193"/>
    </reaction>
</comment>
<dbReference type="GO" id="GO:0005737">
    <property type="term" value="C:cytoplasm"/>
    <property type="evidence" value="ECO:0007669"/>
    <property type="project" value="UniProtKB-SubCell"/>
</dbReference>